<sequence>MPREEDKDLELGTGLPKLGVVGCCSTRAIAGHRTTKPEKKPHADRRSIASHHSTANLRGLRKSISSLPFFPVGCMEGTKQIQKFSKKKINK</sequence>
<evidence type="ECO:0000313" key="2">
    <source>
        <dbReference type="EMBL" id="GMN42189.1"/>
    </source>
</evidence>
<gene>
    <name evidence="2" type="ORF">TIFTF001_011407</name>
</gene>
<reference evidence="2" key="1">
    <citation type="submission" date="2023-07" db="EMBL/GenBank/DDBJ databases">
        <title>draft genome sequence of fig (Ficus carica).</title>
        <authorList>
            <person name="Takahashi T."/>
            <person name="Nishimura K."/>
        </authorList>
    </citation>
    <scope>NUCLEOTIDE SEQUENCE</scope>
</reference>
<dbReference type="EMBL" id="BTGU01000014">
    <property type="protein sequence ID" value="GMN42189.1"/>
    <property type="molecule type" value="Genomic_DNA"/>
</dbReference>
<keyword evidence="3" id="KW-1185">Reference proteome</keyword>
<accession>A0AA88DHV8</accession>
<dbReference type="Proteomes" id="UP001187192">
    <property type="component" value="Unassembled WGS sequence"/>
</dbReference>
<feature type="compositionally biased region" description="Basic and acidic residues" evidence="1">
    <location>
        <begin position="35"/>
        <end position="47"/>
    </location>
</feature>
<name>A0AA88DHV8_FICCA</name>
<dbReference type="AlphaFoldDB" id="A0AA88DHV8"/>
<evidence type="ECO:0000256" key="1">
    <source>
        <dbReference type="SAM" id="MobiDB-lite"/>
    </source>
</evidence>
<organism evidence="2 3">
    <name type="scientific">Ficus carica</name>
    <name type="common">Common fig</name>
    <dbReference type="NCBI Taxonomy" id="3494"/>
    <lineage>
        <taxon>Eukaryota</taxon>
        <taxon>Viridiplantae</taxon>
        <taxon>Streptophyta</taxon>
        <taxon>Embryophyta</taxon>
        <taxon>Tracheophyta</taxon>
        <taxon>Spermatophyta</taxon>
        <taxon>Magnoliopsida</taxon>
        <taxon>eudicotyledons</taxon>
        <taxon>Gunneridae</taxon>
        <taxon>Pentapetalae</taxon>
        <taxon>rosids</taxon>
        <taxon>fabids</taxon>
        <taxon>Rosales</taxon>
        <taxon>Moraceae</taxon>
        <taxon>Ficeae</taxon>
        <taxon>Ficus</taxon>
    </lineage>
</organism>
<comment type="caution">
    <text evidence="2">The sequence shown here is derived from an EMBL/GenBank/DDBJ whole genome shotgun (WGS) entry which is preliminary data.</text>
</comment>
<protein>
    <submittedName>
        <fullName evidence="2">Uncharacterized protein</fullName>
    </submittedName>
</protein>
<evidence type="ECO:0000313" key="3">
    <source>
        <dbReference type="Proteomes" id="UP001187192"/>
    </source>
</evidence>
<feature type="region of interest" description="Disordered" evidence="1">
    <location>
        <begin position="33"/>
        <end position="57"/>
    </location>
</feature>
<proteinExistence type="predicted"/>